<evidence type="ECO:0000313" key="2">
    <source>
        <dbReference type="Proteomes" id="UP000789702"/>
    </source>
</evidence>
<accession>A0ACA9K6J7</accession>
<keyword evidence="2" id="KW-1185">Reference proteome</keyword>
<gene>
    <name evidence="1" type="ORF">DHETER_LOCUS1026</name>
</gene>
<protein>
    <submittedName>
        <fullName evidence="1">7144_t:CDS:1</fullName>
    </submittedName>
</protein>
<sequence>MAIVQERDGSWLLILHSSSDNSILSIDFSKNSITAFTLTSSPEETIMLKDFEAIGILVAQLYLAKPDVWLFRDFLDKHYLIYAQSDNNFESLSYSRTPEYYSRTQRFIGVKIIFGGSAVSSDQWYLLQNINTIIEFIRIPNVVERFDVKGLLKSIPTEITYLSQEGVAQANVLSARFLQTNNDSIAASVISNLPEALISNMGDVEILSYMRDANDDGNHENFYKNFKNVSIYLTKSGQLATVIPSKDGRGTGYLELFNPIQKVLWRIVLPLAIPGIDKTNPILSATGHQYIQGDRMATSLLELPNGDLLTMDNSGVVRIWQVDAGELVKAANAWKKLVGNIDKRIGGDSGDPMNSKGRQQTFVDVENLELRAEAKQPVELTDAQMELHKLVMQKRLEQINMTHEDFELYRSYKADVQRQIRELHIILESIEAKDKERIWLKNQSSGDVDDTKLIEGLTGDVNIYKRRGENDPESGFYQAHPKKIYFVFDLSASMYRFNSHDRRLDRSMEVALMIMESFKSFEHKFQYQIFGHSGDSPNIEFVKKGEYPRTEKETFKVLSRMHAHSQFCLSGDNTLSAVTHAIKDITKEIADDYFVIVLSDANIQQYKINPEDIAKALKEDERVNSFIIFIGSLQDQAEKLKKSLGSHAHICLDNKDLPQIMKSIFLASMLKV</sequence>
<proteinExistence type="predicted"/>
<name>A0ACA9K6J7_9GLOM</name>
<comment type="caution">
    <text evidence="1">The sequence shown here is derived from an EMBL/GenBank/DDBJ whole genome shotgun (WGS) entry which is preliminary data.</text>
</comment>
<dbReference type="Proteomes" id="UP000789702">
    <property type="component" value="Unassembled WGS sequence"/>
</dbReference>
<organism evidence="1 2">
    <name type="scientific">Dentiscutata heterogama</name>
    <dbReference type="NCBI Taxonomy" id="1316150"/>
    <lineage>
        <taxon>Eukaryota</taxon>
        <taxon>Fungi</taxon>
        <taxon>Fungi incertae sedis</taxon>
        <taxon>Mucoromycota</taxon>
        <taxon>Glomeromycotina</taxon>
        <taxon>Glomeromycetes</taxon>
        <taxon>Diversisporales</taxon>
        <taxon>Gigasporaceae</taxon>
        <taxon>Dentiscutata</taxon>
    </lineage>
</organism>
<reference evidence="1" key="1">
    <citation type="submission" date="2021-06" db="EMBL/GenBank/DDBJ databases">
        <authorList>
            <person name="Kallberg Y."/>
            <person name="Tangrot J."/>
            <person name="Rosling A."/>
        </authorList>
    </citation>
    <scope>NUCLEOTIDE SEQUENCE</scope>
    <source>
        <strain evidence="1">IL203A</strain>
    </source>
</reference>
<evidence type="ECO:0000313" key="1">
    <source>
        <dbReference type="EMBL" id="CAG8454960.1"/>
    </source>
</evidence>
<dbReference type="EMBL" id="CAJVPU010000573">
    <property type="protein sequence ID" value="CAG8454960.1"/>
    <property type="molecule type" value="Genomic_DNA"/>
</dbReference>